<dbReference type="Gene3D" id="3.30.70.1060">
    <property type="entry name" value="Dimeric alpha+beta barrel"/>
    <property type="match status" value="1"/>
</dbReference>
<reference evidence="3" key="1">
    <citation type="submission" date="2014-07" db="EMBL/GenBank/DDBJ databases">
        <authorList>
            <person name="Zhang J.E."/>
            <person name="Yang H."/>
            <person name="Guo J."/>
            <person name="Deng Z."/>
            <person name="Luo H."/>
            <person name="Luo M."/>
            <person name="Zhao B."/>
        </authorList>
    </citation>
    <scope>NUCLEOTIDE SEQUENCE</scope>
    <source>
        <strain evidence="3">AM4</strain>
    </source>
</reference>
<proteinExistence type="inferred from homology"/>
<dbReference type="RefSeq" id="WP_244671737.1">
    <property type="nucleotide sequence ID" value="NZ_LK995542.1"/>
</dbReference>
<dbReference type="InterPro" id="IPR005545">
    <property type="entry name" value="YCII"/>
</dbReference>
<name>A0A1L7RQI5_9ACTO</name>
<dbReference type="Pfam" id="PF03795">
    <property type="entry name" value="YCII"/>
    <property type="match status" value="1"/>
</dbReference>
<gene>
    <name evidence="3" type="ORF">AAM4_2698</name>
</gene>
<evidence type="ECO:0000313" key="3">
    <source>
        <dbReference type="EMBL" id="CED92530.1"/>
    </source>
</evidence>
<dbReference type="EMBL" id="LK995542">
    <property type="protein sequence ID" value="CED92530.1"/>
    <property type="molecule type" value="Genomic_DNA"/>
</dbReference>
<dbReference type="SUPFAM" id="SSF54909">
    <property type="entry name" value="Dimeric alpha+beta barrel"/>
    <property type="match status" value="1"/>
</dbReference>
<organism evidence="3">
    <name type="scientific">Actinomyces succiniciruminis</name>
    <dbReference type="NCBI Taxonomy" id="1522002"/>
    <lineage>
        <taxon>Bacteria</taxon>
        <taxon>Bacillati</taxon>
        <taxon>Actinomycetota</taxon>
        <taxon>Actinomycetes</taxon>
        <taxon>Actinomycetales</taxon>
        <taxon>Actinomycetaceae</taxon>
        <taxon>Actinomyces</taxon>
    </lineage>
</organism>
<evidence type="ECO:0000259" key="2">
    <source>
        <dbReference type="Pfam" id="PF03795"/>
    </source>
</evidence>
<comment type="similarity">
    <text evidence="1">Belongs to the YciI family.</text>
</comment>
<sequence>MFVIDLTITEEVDDAVAAEHLAAHRRWFASHVESGDFLLLGPRRDRSGAGIILARAESRAALEEILAGDVYHPEGATYEVAEFKATMGAPALADLLES</sequence>
<accession>A0A1L7RQI5</accession>
<dbReference type="PANTHER" id="PTHR37828">
    <property type="entry name" value="GSR2449 PROTEIN"/>
    <property type="match status" value="1"/>
</dbReference>
<protein>
    <submittedName>
        <fullName evidence="3">Dimeric alpha-beta barrel</fullName>
    </submittedName>
</protein>
<dbReference type="AlphaFoldDB" id="A0A1L7RQI5"/>
<dbReference type="InterPro" id="IPR011008">
    <property type="entry name" value="Dimeric_a/b-barrel"/>
</dbReference>
<feature type="domain" description="YCII-related" evidence="2">
    <location>
        <begin position="9"/>
        <end position="84"/>
    </location>
</feature>
<evidence type="ECO:0000256" key="1">
    <source>
        <dbReference type="ARBA" id="ARBA00007689"/>
    </source>
</evidence>
<dbReference type="PANTHER" id="PTHR37828:SF1">
    <property type="entry name" value="YCII-RELATED DOMAIN-CONTAINING PROTEIN"/>
    <property type="match status" value="1"/>
</dbReference>